<accession>A0ABV2VMT9</accession>
<evidence type="ECO:0000259" key="1">
    <source>
        <dbReference type="PROSITE" id="PS50011"/>
    </source>
</evidence>
<dbReference type="InterPro" id="IPR004147">
    <property type="entry name" value="ABC1_dom"/>
</dbReference>
<dbReference type="InterPro" id="IPR011009">
    <property type="entry name" value="Kinase-like_dom_sf"/>
</dbReference>
<organism evidence="2 3">
    <name type="scientific">Micromonospora fulviviridis</name>
    <dbReference type="NCBI Taxonomy" id="47860"/>
    <lineage>
        <taxon>Bacteria</taxon>
        <taxon>Bacillati</taxon>
        <taxon>Actinomycetota</taxon>
        <taxon>Actinomycetes</taxon>
        <taxon>Micromonosporales</taxon>
        <taxon>Micromonosporaceae</taxon>
        <taxon>Micromonospora</taxon>
    </lineage>
</organism>
<dbReference type="SUPFAM" id="SSF56112">
    <property type="entry name" value="Protein kinase-like (PK-like)"/>
    <property type="match status" value="1"/>
</dbReference>
<dbReference type="Pfam" id="PF03109">
    <property type="entry name" value="ABC1"/>
    <property type="match status" value="1"/>
</dbReference>
<dbReference type="Proteomes" id="UP001550348">
    <property type="component" value="Unassembled WGS sequence"/>
</dbReference>
<evidence type="ECO:0000313" key="3">
    <source>
        <dbReference type="Proteomes" id="UP001550348"/>
    </source>
</evidence>
<dbReference type="Gene3D" id="1.10.510.10">
    <property type="entry name" value="Transferase(Phosphotransferase) domain 1"/>
    <property type="match status" value="1"/>
</dbReference>
<comment type="caution">
    <text evidence="2">The sequence shown here is derived from an EMBL/GenBank/DDBJ whole genome shotgun (WGS) entry which is preliminary data.</text>
</comment>
<dbReference type="InterPro" id="IPR052402">
    <property type="entry name" value="ADCK_kinase"/>
</dbReference>
<sequence length="418" mass="45214">MSLRMFLRVLAIVAVASGEALRTLPASLVLRVTRGPEAAAEHRYRGMVRALQRLGPTFVKFGQIAGTRRDALPPALCARLGTLFDEVPPMSPAAAGEALRRARSEQPRLVLRSVDPEALASGSIASVYRAVLDDGTVVALKLKRPGIDDRMRADLRLIELMARLAARAPKMKGMPIADLVGYLSAAILGQLDFHREAANSERLRAELAELPEVRVPRLHRDRSASNCLVFEYLPDLDGRTVERLDPRVRAHLAEVVLAAVHRLFFGAGFVHCDLHPGNLYLTLDERVVVLDAGYCVQLPDGVRAAIGEFFARLGAGDGRRCGEIVLASAVNAGAGLDRDGFVRDVAELVARTAGPDNEFGMSVFGNGIYDLQQRYGIYAASDFAFPLMSLLVVEGTVRGISPDVDFQRVGGPAPTPHA</sequence>
<name>A0ABV2VMT9_9ACTN</name>
<dbReference type="RefSeq" id="WP_355665845.1">
    <property type="nucleotide sequence ID" value="NZ_JBEXRX010000060.1"/>
</dbReference>
<evidence type="ECO:0000313" key="2">
    <source>
        <dbReference type="EMBL" id="MEU0154120.1"/>
    </source>
</evidence>
<feature type="domain" description="Protein kinase" evidence="1">
    <location>
        <begin position="113"/>
        <end position="418"/>
    </location>
</feature>
<dbReference type="CDD" id="cd05121">
    <property type="entry name" value="ABC1_ADCK3-like"/>
    <property type="match status" value="1"/>
</dbReference>
<dbReference type="InterPro" id="IPR000719">
    <property type="entry name" value="Prot_kinase_dom"/>
</dbReference>
<dbReference type="PROSITE" id="PS50011">
    <property type="entry name" value="PROTEIN_KINASE_DOM"/>
    <property type="match status" value="1"/>
</dbReference>
<proteinExistence type="predicted"/>
<reference evidence="2 3" key="1">
    <citation type="submission" date="2024-06" db="EMBL/GenBank/DDBJ databases">
        <title>The Natural Products Discovery Center: Release of the First 8490 Sequenced Strains for Exploring Actinobacteria Biosynthetic Diversity.</title>
        <authorList>
            <person name="Kalkreuter E."/>
            <person name="Kautsar S.A."/>
            <person name="Yang D."/>
            <person name="Bader C.D."/>
            <person name="Teijaro C.N."/>
            <person name="Fluegel L."/>
            <person name="Davis C.M."/>
            <person name="Simpson J.R."/>
            <person name="Lauterbach L."/>
            <person name="Steele A.D."/>
            <person name="Gui C."/>
            <person name="Meng S."/>
            <person name="Li G."/>
            <person name="Viehrig K."/>
            <person name="Ye F."/>
            <person name="Su P."/>
            <person name="Kiefer A.F."/>
            <person name="Nichols A."/>
            <person name="Cepeda A.J."/>
            <person name="Yan W."/>
            <person name="Fan B."/>
            <person name="Jiang Y."/>
            <person name="Adhikari A."/>
            <person name="Zheng C.-J."/>
            <person name="Schuster L."/>
            <person name="Cowan T.M."/>
            <person name="Smanski M.J."/>
            <person name="Chevrette M.G."/>
            <person name="De Carvalho L.P.S."/>
            <person name="Shen B."/>
        </authorList>
    </citation>
    <scope>NUCLEOTIDE SEQUENCE [LARGE SCALE GENOMIC DNA]</scope>
    <source>
        <strain evidence="2 3">NPDC006286</strain>
    </source>
</reference>
<gene>
    <name evidence="2" type="ORF">ABZ071_19725</name>
</gene>
<keyword evidence="3" id="KW-1185">Reference proteome</keyword>
<protein>
    <submittedName>
        <fullName evidence="2">AarF/UbiB family protein</fullName>
    </submittedName>
</protein>
<dbReference type="PANTHER" id="PTHR45890">
    <property type="entry name" value="AARF DOMAIN CONTAINING KINASE 2 (PREDICTED)"/>
    <property type="match status" value="1"/>
</dbReference>
<dbReference type="EMBL" id="JBEXRX010000060">
    <property type="protein sequence ID" value="MEU0154120.1"/>
    <property type="molecule type" value="Genomic_DNA"/>
</dbReference>
<dbReference type="PANTHER" id="PTHR45890:SF1">
    <property type="entry name" value="AARF DOMAIN CONTAINING KINASE 2"/>
    <property type="match status" value="1"/>
</dbReference>